<dbReference type="HOGENOM" id="CLU_2673925_0_0_1"/>
<sequence>MKTKMKLFTVLLLAVFIVATCSWVLVLSEPVESAVESSLMGGCGCGRRRGGGGLEIESAAGCGCGGGGRQFESFV</sequence>
<reference evidence="2" key="2">
    <citation type="submission" date="2015-06" db="UniProtKB">
        <authorList>
            <consortium name="EnsemblMetazoa"/>
        </authorList>
    </citation>
    <scope>IDENTIFICATION</scope>
</reference>
<evidence type="ECO:0000313" key="2">
    <source>
        <dbReference type="EnsemblMetazoa" id="MESCA007804-PA"/>
    </source>
</evidence>
<feature type="signal peptide" evidence="1">
    <location>
        <begin position="1"/>
        <end position="28"/>
    </location>
</feature>
<evidence type="ECO:0000313" key="3">
    <source>
        <dbReference type="Proteomes" id="UP000015102"/>
    </source>
</evidence>
<evidence type="ECO:0000256" key="1">
    <source>
        <dbReference type="SAM" id="SignalP"/>
    </source>
</evidence>
<keyword evidence="1" id="KW-0732">Signal</keyword>
<dbReference type="EnsemblMetazoa" id="MESCA007804-RA">
    <property type="protein sequence ID" value="MESCA007804-PA"/>
    <property type="gene ID" value="MESCA007804"/>
</dbReference>
<feature type="chain" id="PRO_5004588544" description="Transmembrane protein" evidence="1">
    <location>
        <begin position="29"/>
        <end position="75"/>
    </location>
</feature>
<organism evidence="2 3">
    <name type="scientific">Megaselia scalaris</name>
    <name type="common">Humpbacked fly</name>
    <name type="synonym">Phora scalaris</name>
    <dbReference type="NCBI Taxonomy" id="36166"/>
    <lineage>
        <taxon>Eukaryota</taxon>
        <taxon>Metazoa</taxon>
        <taxon>Ecdysozoa</taxon>
        <taxon>Arthropoda</taxon>
        <taxon>Hexapoda</taxon>
        <taxon>Insecta</taxon>
        <taxon>Pterygota</taxon>
        <taxon>Neoptera</taxon>
        <taxon>Endopterygota</taxon>
        <taxon>Diptera</taxon>
        <taxon>Brachycera</taxon>
        <taxon>Muscomorpha</taxon>
        <taxon>Platypezoidea</taxon>
        <taxon>Phoridae</taxon>
        <taxon>Megaseliini</taxon>
        <taxon>Megaselia</taxon>
    </lineage>
</organism>
<dbReference type="AlphaFoldDB" id="T1GVJ5"/>
<dbReference type="Proteomes" id="UP000015102">
    <property type="component" value="Unassembled WGS sequence"/>
</dbReference>
<dbReference type="EMBL" id="CAQQ02123854">
    <property type="status" value="NOT_ANNOTATED_CDS"/>
    <property type="molecule type" value="Genomic_DNA"/>
</dbReference>
<protein>
    <recommendedName>
        <fullName evidence="4">Transmembrane protein</fullName>
    </recommendedName>
</protein>
<reference evidence="3" key="1">
    <citation type="submission" date="2013-02" db="EMBL/GenBank/DDBJ databases">
        <authorList>
            <person name="Hughes D."/>
        </authorList>
    </citation>
    <scope>NUCLEOTIDE SEQUENCE</scope>
    <source>
        <strain>Durham</strain>
        <strain evidence="3">NC isolate 2 -- Noor lab</strain>
    </source>
</reference>
<evidence type="ECO:0008006" key="4">
    <source>
        <dbReference type="Google" id="ProtNLM"/>
    </source>
</evidence>
<accession>T1GVJ5</accession>
<keyword evidence="3" id="KW-1185">Reference proteome</keyword>
<name>T1GVJ5_MEGSC</name>
<proteinExistence type="predicted"/>